<protein>
    <recommendedName>
        <fullName evidence="14">Disulfide bond formation protein B</fullName>
    </recommendedName>
    <alternativeName>
        <fullName evidence="14">Disulfide oxidoreductase</fullName>
    </alternativeName>
</protein>
<dbReference type="PANTHER" id="PTHR36570">
    <property type="entry name" value="DISULFIDE BOND FORMATION PROTEIN B"/>
    <property type="match status" value="1"/>
</dbReference>
<comment type="caution">
    <text evidence="16">The sequence shown here is derived from an EMBL/GenBank/DDBJ whole genome shotgun (WGS) entry which is preliminary data.</text>
</comment>
<dbReference type="AlphaFoldDB" id="A0A4R5TVJ2"/>
<feature type="topological domain" description="Cytoplasmic" evidence="14">
    <location>
        <begin position="1"/>
        <end position="11"/>
    </location>
</feature>
<keyword evidence="7 14" id="KW-0249">Electron transport</keyword>
<evidence type="ECO:0000256" key="12">
    <source>
        <dbReference type="ARBA" id="ARBA00023186"/>
    </source>
</evidence>
<dbReference type="EMBL" id="SMTF01000004">
    <property type="protein sequence ID" value="TDK25113.1"/>
    <property type="molecule type" value="Genomic_DNA"/>
</dbReference>
<evidence type="ECO:0000313" key="16">
    <source>
        <dbReference type="EMBL" id="TDK25113.1"/>
    </source>
</evidence>
<dbReference type="InterPro" id="IPR003752">
    <property type="entry name" value="DiS_bond_form_DsbB/BdbC"/>
</dbReference>
<keyword evidence="8 14" id="KW-1133">Transmembrane helix</keyword>
<keyword evidence="3 14" id="KW-0813">Transport</keyword>
<keyword evidence="9 14" id="KW-0560">Oxidoreductase</keyword>
<evidence type="ECO:0000256" key="4">
    <source>
        <dbReference type="ARBA" id="ARBA00022475"/>
    </source>
</evidence>
<evidence type="ECO:0000256" key="11">
    <source>
        <dbReference type="ARBA" id="ARBA00023157"/>
    </source>
</evidence>
<comment type="function">
    <text evidence="14">Required for disulfide bond formation in some periplasmic proteins. Acts by oxidizing the DsbA protein.</text>
</comment>
<keyword evidence="11 14" id="KW-1015">Disulfide bond</keyword>
<dbReference type="Pfam" id="PF02600">
    <property type="entry name" value="DsbB"/>
    <property type="match status" value="1"/>
</dbReference>
<keyword evidence="13 14" id="KW-0676">Redox-active center</keyword>
<evidence type="ECO:0000256" key="8">
    <source>
        <dbReference type="ARBA" id="ARBA00022989"/>
    </source>
</evidence>
<keyword evidence="6 14" id="KW-0812">Transmembrane</keyword>
<reference evidence="16 17" key="1">
    <citation type="submission" date="2019-03" db="EMBL/GenBank/DDBJ databases">
        <title>Luteimonas zhaokaii sp.nov., isolated from the rectal contents of Plateau pika in Yushu, Qinghai Province, China.</title>
        <authorList>
            <person name="Zhang G."/>
        </authorList>
    </citation>
    <scope>NUCLEOTIDE SEQUENCE [LARGE SCALE GENOMIC DNA]</scope>
    <source>
        <strain evidence="16 17">B9</strain>
    </source>
</reference>
<evidence type="ECO:0000256" key="14">
    <source>
        <dbReference type="HAMAP-Rule" id="MF_00286"/>
    </source>
</evidence>
<evidence type="ECO:0000256" key="10">
    <source>
        <dbReference type="ARBA" id="ARBA00023136"/>
    </source>
</evidence>
<evidence type="ECO:0000256" key="13">
    <source>
        <dbReference type="ARBA" id="ARBA00023284"/>
    </source>
</evidence>
<dbReference type="InterPro" id="IPR050183">
    <property type="entry name" value="DsbB"/>
</dbReference>
<feature type="transmembrane region" description="Helical" evidence="15">
    <location>
        <begin position="142"/>
        <end position="162"/>
    </location>
</feature>
<keyword evidence="10 14" id="KW-0472">Membrane</keyword>
<feature type="topological domain" description="Periplasmic" evidence="14">
    <location>
        <begin position="29"/>
        <end position="46"/>
    </location>
</feature>
<gene>
    <name evidence="14" type="primary">dsbB</name>
    <name evidence="16" type="ORF">E2F46_08085</name>
</gene>
<evidence type="ECO:0000256" key="1">
    <source>
        <dbReference type="ARBA" id="ARBA00004429"/>
    </source>
</evidence>
<dbReference type="NCBIfam" id="NF003354">
    <property type="entry name" value="PRK04388.1"/>
    <property type="match status" value="1"/>
</dbReference>
<dbReference type="InterPro" id="IPR023380">
    <property type="entry name" value="DsbB-like_sf"/>
</dbReference>
<evidence type="ECO:0000256" key="15">
    <source>
        <dbReference type="SAM" id="Phobius"/>
    </source>
</evidence>
<dbReference type="RefSeq" id="WP_133321565.1">
    <property type="nucleotide sequence ID" value="NZ_SMTF01000004.1"/>
</dbReference>
<keyword evidence="5" id="KW-0997">Cell inner membrane</keyword>
<dbReference type="Proteomes" id="UP000294796">
    <property type="component" value="Unassembled WGS sequence"/>
</dbReference>
<feature type="topological domain" description="Cytoplasmic" evidence="14">
    <location>
        <begin position="164"/>
        <end position="166"/>
    </location>
</feature>
<dbReference type="InterPro" id="IPR022920">
    <property type="entry name" value="Disulphide_bond_form_DsbB"/>
</dbReference>
<evidence type="ECO:0000256" key="5">
    <source>
        <dbReference type="ARBA" id="ARBA00022519"/>
    </source>
</evidence>
<evidence type="ECO:0000256" key="6">
    <source>
        <dbReference type="ARBA" id="ARBA00022692"/>
    </source>
</evidence>
<dbReference type="OrthoDB" id="3711263at2"/>
<keyword evidence="4 14" id="KW-1003">Cell membrane</keyword>
<comment type="similarity">
    <text evidence="2 14">Belongs to the DsbB family.</text>
</comment>
<evidence type="ECO:0000256" key="3">
    <source>
        <dbReference type="ARBA" id="ARBA00022448"/>
    </source>
</evidence>
<organism evidence="16 17">
    <name type="scientific">Luteimonas aestuarii</name>
    <dbReference type="NCBI Taxonomy" id="453837"/>
    <lineage>
        <taxon>Bacteria</taxon>
        <taxon>Pseudomonadati</taxon>
        <taxon>Pseudomonadota</taxon>
        <taxon>Gammaproteobacteria</taxon>
        <taxon>Lysobacterales</taxon>
        <taxon>Lysobacteraceae</taxon>
        <taxon>Luteimonas</taxon>
    </lineage>
</organism>
<name>A0A4R5TVJ2_9GAMM</name>
<dbReference type="Gene3D" id="1.20.1550.10">
    <property type="entry name" value="DsbB-like"/>
    <property type="match status" value="1"/>
</dbReference>
<feature type="transmembrane region" description="Helical" evidence="15">
    <location>
        <begin position="42"/>
        <end position="62"/>
    </location>
</feature>
<evidence type="ECO:0000256" key="9">
    <source>
        <dbReference type="ARBA" id="ARBA00023002"/>
    </source>
</evidence>
<comment type="subcellular location">
    <subcellularLocation>
        <location evidence="1">Cell inner membrane</location>
        <topology evidence="1">Multi-pass membrane protein</topology>
    </subcellularLocation>
    <subcellularLocation>
        <location evidence="14">Cell membrane</location>
        <topology evidence="14">Multi-pass membrane protein</topology>
    </subcellularLocation>
</comment>
<dbReference type="GO" id="GO:0015035">
    <property type="term" value="F:protein-disulfide reductase activity"/>
    <property type="evidence" value="ECO:0007669"/>
    <property type="project" value="UniProtKB-UniRule"/>
</dbReference>
<dbReference type="GO" id="GO:0005886">
    <property type="term" value="C:plasma membrane"/>
    <property type="evidence" value="ECO:0007669"/>
    <property type="project" value="UniProtKB-SubCell"/>
</dbReference>
<keyword evidence="17" id="KW-1185">Reference proteome</keyword>
<dbReference type="PANTHER" id="PTHR36570:SF3">
    <property type="entry name" value="DISULFIDE BOND FORMATION PROTEIN B"/>
    <property type="match status" value="1"/>
</dbReference>
<accession>A0A4R5TVJ2</accession>
<proteinExistence type="inferred from homology"/>
<evidence type="ECO:0000256" key="2">
    <source>
        <dbReference type="ARBA" id="ARBA00008823"/>
    </source>
</evidence>
<evidence type="ECO:0000256" key="7">
    <source>
        <dbReference type="ARBA" id="ARBA00022982"/>
    </source>
</evidence>
<sequence>MNPLRWSFRSRFLAGAATCFALVGFAIYSQLQWGLEPCPLCIFQRIAFVALGVVFLVGGVFAPSGRGGRGTWGVLAFIAAAVGMGIAARHVWIQLFPPDIPSCGAPLSFLRETMGTPDLIRKVLTGTGDCGLVDWTFLGLSMPAWSLVWFILLGAWALLAGFGKRR</sequence>
<feature type="transmembrane region" description="Helical" evidence="15">
    <location>
        <begin position="74"/>
        <end position="92"/>
    </location>
</feature>
<feature type="disulfide bond" description="Redox-active" evidence="14">
    <location>
        <begin position="38"/>
        <end position="41"/>
    </location>
</feature>
<evidence type="ECO:0000313" key="17">
    <source>
        <dbReference type="Proteomes" id="UP000294796"/>
    </source>
</evidence>
<dbReference type="GO" id="GO:0006457">
    <property type="term" value="P:protein folding"/>
    <property type="evidence" value="ECO:0007669"/>
    <property type="project" value="InterPro"/>
</dbReference>
<keyword evidence="12 14" id="KW-0143">Chaperone</keyword>
<comment type="caution">
    <text evidence="14">Lacks conserved residue(s) required for the propagation of feature annotation.</text>
</comment>
<dbReference type="SUPFAM" id="SSF158442">
    <property type="entry name" value="DsbB-like"/>
    <property type="match status" value="1"/>
</dbReference>
<dbReference type="GO" id="GO:0009055">
    <property type="term" value="F:electron transfer activity"/>
    <property type="evidence" value="ECO:0007669"/>
    <property type="project" value="UniProtKB-UniRule"/>
</dbReference>
<dbReference type="HAMAP" id="MF_00286">
    <property type="entry name" value="DsbB"/>
    <property type="match status" value="1"/>
</dbReference>